<feature type="compositionally biased region" description="Low complexity" evidence="2">
    <location>
        <begin position="504"/>
        <end position="520"/>
    </location>
</feature>
<dbReference type="InParanoid" id="Q6BTB5"/>
<organism evidence="4 5">
    <name type="scientific">Debaryomyces hansenii (strain ATCC 36239 / CBS 767 / BCRC 21394 / JCM 1990 / NBRC 0083 / IGC 2968)</name>
    <name type="common">Yeast</name>
    <name type="synonym">Torulaspora hansenii</name>
    <dbReference type="NCBI Taxonomy" id="284592"/>
    <lineage>
        <taxon>Eukaryota</taxon>
        <taxon>Fungi</taxon>
        <taxon>Dikarya</taxon>
        <taxon>Ascomycota</taxon>
        <taxon>Saccharomycotina</taxon>
        <taxon>Pichiomycetes</taxon>
        <taxon>Debaryomycetaceae</taxon>
        <taxon>Debaryomyces</taxon>
    </lineage>
</organism>
<feature type="transmembrane region" description="Helical" evidence="3">
    <location>
        <begin position="36"/>
        <end position="60"/>
    </location>
</feature>
<keyword evidence="5" id="KW-1185">Reference proteome</keyword>
<feature type="coiled-coil region" evidence="1">
    <location>
        <begin position="717"/>
        <end position="863"/>
    </location>
</feature>
<feature type="transmembrane region" description="Helical" evidence="3">
    <location>
        <begin position="107"/>
        <end position="129"/>
    </location>
</feature>
<keyword evidence="3" id="KW-0472">Membrane</keyword>
<feature type="compositionally biased region" description="Basic residues" evidence="2">
    <location>
        <begin position="1"/>
        <end position="10"/>
    </location>
</feature>
<dbReference type="EMBL" id="CR382136">
    <property type="protein sequence ID" value="CAG86687.2"/>
    <property type="molecule type" value="Genomic_DNA"/>
</dbReference>
<dbReference type="RefSeq" id="XP_458555.2">
    <property type="nucleotide sequence ID" value="XM_458555.1"/>
</dbReference>
<dbReference type="Proteomes" id="UP000000599">
    <property type="component" value="Chromosome D"/>
</dbReference>
<dbReference type="VEuPathDB" id="FungiDB:DEHA2D02024g"/>
<reference evidence="4 5" key="1">
    <citation type="journal article" date="2004" name="Nature">
        <title>Genome evolution in yeasts.</title>
        <authorList>
            <consortium name="Genolevures"/>
            <person name="Dujon B."/>
            <person name="Sherman D."/>
            <person name="Fischer G."/>
            <person name="Durrens P."/>
            <person name="Casaregola S."/>
            <person name="Lafontaine I."/>
            <person name="de Montigny J."/>
            <person name="Marck C."/>
            <person name="Neuveglise C."/>
            <person name="Talla E."/>
            <person name="Goffard N."/>
            <person name="Frangeul L."/>
            <person name="Aigle M."/>
            <person name="Anthouard V."/>
            <person name="Babour A."/>
            <person name="Barbe V."/>
            <person name="Barnay S."/>
            <person name="Blanchin S."/>
            <person name="Beckerich J.M."/>
            <person name="Beyne E."/>
            <person name="Bleykasten C."/>
            <person name="Boisrame A."/>
            <person name="Boyer J."/>
            <person name="Cattolico L."/>
            <person name="Confanioleri F."/>
            <person name="de Daruvar A."/>
            <person name="Despons L."/>
            <person name="Fabre E."/>
            <person name="Fairhead C."/>
            <person name="Ferry-Dumazet H."/>
            <person name="Groppi A."/>
            <person name="Hantraye F."/>
            <person name="Hennequin C."/>
            <person name="Jauniaux N."/>
            <person name="Joyet P."/>
            <person name="Kachouri R."/>
            <person name="Kerrest A."/>
            <person name="Koszul R."/>
            <person name="Lemaire M."/>
            <person name="Lesur I."/>
            <person name="Ma L."/>
            <person name="Muller H."/>
            <person name="Nicaud J.M."/>
            <person name="Nikolski M."/>
            <person name="Oztas S."/>
            <person name="Ozier-Kalogeropoulos O."/>
            <person name="Pellenz S."/>
            <person name="Potier S."/>
            <person name="Richard G.F."/>
            <person name="Straub M.L."/>
            <person name="Suleau A."/>
            <person name="Swennene D."/>
            <person name="Tekaia F."/>
            <person name="Wesolowski-Louvel M."/>
            <person name="Westhof E."/>
            <person name="Wirth B."/>
            <person name="Zeniou-Meyer M."/>
            <person name="Zivanovic I."/>
            <person name="Bolotin-Fukuhara M."/>
            <person name="Thierry A."/>
            <person name="Bouchier C."/>
            <person name="Caudron B."/>
            <person name="Scarpelli C."/>
            <person name="Gaillardin C."/>
            <person name="Weissenbach J."/>
            <person name="Wincker P."/>
            <person name="Souciet J.L."/>
        </authorList>
    </citation>
    <scope>NUCLEOTIDE SEQUENCE [LARGE SCALE GENOMIC DNA]</scope>
    <source>
        <strain evidence="5">ATCC 36239 / CBS 767 / BCRC 21394 / JCM 1990 / NBRC 0083 / IGC 2968</strain>
    </source>
</reference>
<evidence type="ECO:0000313" key="4">
    <source>
        <dbReference type="EMBL" id="CAG86687.2"/>
    </source>
</evidence>
<name>Q6BTB5_DEBHA</name>
<dbReference type="AlphaFoldDB" id="Q6BTB5"/>
<dbReference type="STRING" id="284592.Q6BTB5"/>
<dbReference type="eggNOG" id="ENOG502QSPS">
    <property type="taxonomic scope" value="Eukaryota"/>
</dbReference>
<keyword evidence="3" id="KW-0812">Transmembrane</keyword>
<feature type="transmembrane region" description="Helical" evidence="3">
    <location>
        <begin position="199"/>
        <end position="222"/>
    </location>
</feature>
<protein>
    <submittedName>
        <fullName evidence="4">DEHA2D02024p</fullName>
    </submittedName>
</protein>
<dbReference type="HOGENOM" id="CLU_346151_0_0_1"/>
<dbReference type="GeneID" id="2901430"/>
<dbReference type="OrthoDB" id="4158994at2759"/>
<sequence>MDAVSHHNKAHSMTPGLSSETISTTTVLPPTSIRDITALIFILLALPQSVSCIILTTYILSGSTKFLGGKLIVKQLLRRNRYHDDFYSGRSDNYEFSRKNLNYKSKLIGSALQAFSINAIILLTIHYFFPKRWLQYLSIFAKSIIASELIGSSTTNSTTITSITSTTTTNTTTTTTINNKKINPNNRIPSENNYFNNHIWNAIICFITVLYISYIMQNWILLIDMNQVHYLFSNIAYDIRSFIKHPILIFNLTTHTNLLSQLFRTISPFLLTSRIFDNSKHPSKHSNINVQYFLNGGHYIDPSVSHNWPYNIIMHLLTYNFKLNDTSLIIVSKSLTTLSMIINYVYLVLCIHVIILTISPILKKTFLLKRYSKTLDHLSNLTPNVPIDFKRNYLSKNILASNSTANVPVVSSNEVSSTFDNLPIVVNVEEPKNDILEVEISSSISNSSPCAKNESLSKSNFSSAAAENFQTFCITPFTNKLPNSNFTLKSHKLVNLTDHSATKSQKQVQAQAQSQSQAQTPAPNSTTIIDKNLINVTSTQPFWAVLAACKAMFKKPSLFAGDTTKCKNNGGKFITSANYSFETVFSTVFIDDTRVVFKVLEVENFEKIVTDLKGLRVKVNDVRWAHMDIYEGLIENDKVLFICVYGLTPLFQYEIDLYEKGKDEGLLAHFIVNTVSSSSKAILNKSPEITSLMTLQSSLLSTIDNLNQFKIKFKRLKKEENKKISDAKKDIDNLKNKISKYSHKQSNDGRISGKLKGLQHSVIQLENEIRDLKNELQSSDSLQQESESNFKVEETKLLNEIDKLNQFINEYESSMNEYRSKLKNIESEKSQFLTKQNKLIAKKEARNEELQKLSNDIKYLKKTGIIGKLHKRNKKVQDKYDVILPKVINATEDLQKDFEEFLLSGNTISRDEMISNSE</sequence>
<evidence type="ECO:0000256" key="2">
    <source>
        <dbReference type="SAM" id="MobiDB-lite"/>
    </source>
</evidence>
<feature type="region of interest" description="Disordered" evidence="2">
    <location>
        <begin position="504"/>
        <end position="524"/>
    </location>
</feature>
<feature type="region of interest" description="Disordered" evidence="2">
    <location>
        <begin position="1"/>
        <end position="22"/>
    </location>
</feature>
<accession>Q6BTB5</accession>
<keyword evidence="3" id="KW-1133">Transmembrane helix</keyword>
<gene>
    <name evidence="4" type="ordered locus">DEHA2D02024g</name>
</gene>
<evidence type="ECO:0000256" key="3">
    <source>
        <dbReference type="SAM" id="Phobius"/>
    </source>
</evidence>
<feature type="transmembrane region" description="Helical" evidence="3">
    <location>
        <begin position="341"/>
        <end position="362"/>
    </location>
</feature>
<dbReference type="OMA" id="CFIIINY"/>
<evidence type="ECO:0000256" key="1">
    <source>
        <dbReference type="SAM" id="Coils"/>
    </source>
</evidence>
<evidence type="ECO:0000313" key="5">
    <source>
        <dbReference type="Proteomes" id="UP000000599"/>
    </source>
</evidence>
<keyword evidence="1" id="KW-0175">Coiled coil</keyword>
<dbReference type="KEGG" id="dha:DEHA2D02024g"/>
<proteinExistence type="predicted"/>